<dbReference type="RefSeq" id="WP_202996257.1">
    <property type="nucleotide sequence ID" value="NZ_JAENHO010000011.1"/>
</dbReference>
<comment type="caution">
    <text evidence="5">The sequence shown here is derived from an EMBL/GenBank/DDBJ whole genome shotgun (WGS) entry which is preliminary data.</text>
</comment>
<keyword evidence="2" id="KW-0012">Acyltransferase</keyword>
<proteinExistence type="predicted"/>
<gene>
    <name evidence="5" type="ORF">JKJ07_35135</name>
</gene>
<evidence type="ECO:0000256" key="1">
    <source>
        <dbReference type="ARBA" id="ARBA00022679"/>
    </source>
</evidence>
<organism evidence="5 6">
    <name type="scientific">Paractinoplanes lichenicola</name>
    <dbReference type="NCBI Taxonomy" id="2802976"/>
    <lineage>
        <taxon>Bacteria</taxon>
        <taxon>Bacillati</taxon>
        <taxon>Actinomycetota</taxon>
        <taxon>Actinomycetes</taxon>
        <taxon>Micromonosporales</taxon>
        <taxon>Micromonosporaceae</taxon>
        <taxon>Paractinoplanes</taxon>
    </lineage>
</organism>
<feature type="domain" description="N-acetyltransferase" evidence="4">
    <location>
        <begin position="16"/>
        <end position="161"/>
    </location>
</feature>
<evidence type="ECO:0000256" key="2">
    <source>
        <dbReference type="ARBA" id="ARBA00023315"/>
    </source>
</evidence>
<sequence>MSDVDLIEPLWRQLHLHHRAAAAHLEEFGAARTPDESWRLRRAQYLEWQRDPRTALLIARYEDRPIGYAMVRVVHAPGSWQWGDDVGVLETLVVDEKGRGTGVGRELLRAAREHLAGLGVTVMRISVLAGNDDAVRFYRREGAAEFVRTLVMPVRDTSPAPGRPAGAGPERSPGR</sequence>
<dbReference type="InterPro" id="IPR000182">
    <property type="entry name" value="GNAT_dom"/>
</dbReference>
<name>A0ABS1VYJ3_9ACTN</name>
<feature type="compositionally biased region" description="Low complexity" evidence="3">
    <location>
        <begin position="158"/>
        <end position="175"/>
    </location>
</feature>
<evidence type="ECO:0000313" key="5">
    <source>
        <dbReference type="EMBL" id="MBL7259565.1"/>
    </source>
</evidence>
<accession>A0ABS1VYJ3</accession>
<dbReference type="InterPro" id="IPR050832">
    <property type="entry name" value="Bact_Acetyltransf"/>
</dbReference>
<dbReference type="Pfam" id="PF00583">
    <property type="entry name" value="Acetyltransf_1"/>
    <property type="match status" value="1"/>
</dbReference>
<feature type="region of interest" description="Disordered" evidence="3">
    <location>
        <begin position="155"/>
        <end position="175"/>
    </location>
</feature>
<keyword evidence="1" id="KW-0808">Transferase</keyword>
<evidence type="ECO:0000256" key="3">
    <source>
        <dbReference type="SAM" id="MobiDB-lite"/>
    </source>
</evidence>
<dbReference type="PANTHER" id="PTHR43877">
    <property type="entry name" value="AMINOALKYLPHOSPHONATE N-ACETYLTRANSFERASE-RELATED-RELATED"/>
    <property type="match status" value="1"/>
</dbReference>
<dbReference type="EMBL" id="JAENHO010000011">
    <property type="protein sequence ID" value="MBL7259565.1"/>
    <property type="molecule type" value="Genomic_DNA"/>
</dbReference>
<dbReference type="Gene3D" id="3.40.630.30">
    <property type="match status" value="1"/>
</dbReference>
<dbReference type="Proteomes" id="UP000598996">
    <property type="component" value="Unassembled WGS sequence"/>
</dbReference>
<keyword evidence="6" id="KW-1185">Reference proteome</keyword>
<evidence type="ECO:0000313" key="6">
    <source>
        <dbReference type="Proteomes" id="UP000598996"/>
    </source>
</evidence>
<dbReference type="CDD" id="cd04301">
    <property type="entry name" value="NAT_SF"/>
    <property type="match status" value="1"/>
</dbReference>
<evidence type="ECO:0000259" key="4">
    <source>
        <dbReference type="PROSITE" id="PS51186"/>
    </source>
</evidence>
<dbReference type="PROSITE" id="PS51186">
    <property type="entry name" value="GNAT"/>
    <property type="match status" value="1"/>
</dbReference>
<dbReference type="SUPFAM" id="SSF55729">
    <property type="entry name" value="Acyl-CoA N-acyltransferases (Nat)"/>
    <property type="match status" value="1"/>
</dbReference>
<dbReference type="InterPro" id="IPR016181">
    <property type="entry name" value="Acyl_CoA_acyltransferase"/>
</dbReference>
<protein>
    <submittedName>
        <fullName evidence="5">GNAT family N-acetyltransferase</fullName>
    </submittedName>
</protein>
<reference evidence="5 6" key="1">
    <citation type="submission" date="2021-01" db="EMBL/GenBank/DDBJ databases">
        <title>Actinoplanes sp. nov. LDG1-01 isolated from lichen.</title>
        <authorList>
            <person name="Saeng-In P."/>
            <person name="Phongsopitanun W."/>
            <person name="Kanchanasin P."/>
            <person name="Yuki M."/>
            <person name="Kudo T."/>
            <person name="Ohkuma M."/>
            <person name="Tanasupawat S."/>
        </authorList>
    </citation>
    <scope>NUCLEOTIDE SEQUENCE [LARGE SCALE GENOMIC DNA]</scope>
    <source>
        <strain evidence="5 6">LDG1-01</strain>
    </source>
</reference>